<dbReference type="PANTHER" id="PTHR43756">
    <property type="entry name" value="CHOLINE MONOOXYGENASE, CHLOROPLASTIC"/>
    <property type="match status" value="1"/>
</dbReference>
<dbReference type="PRINTS" id="PR00090">
    <property type="entry name" value="RNGDIOXGNASE"/>
</dbReference>
<evidence type="ECO:0000313" key="11">
    <source>
        <dbReference type="Proteomes" id="UP001595453"/>
    </source>
</evidence>
<keyword evidence="3" id="KW-0479">Metal-binding</keyword>
<dbReference type="Pfam" id="PF00848">
    <property type="entry name" value="Ring_hydroxyl_A"/>
    <property type="match status" value="1"/>
</dbReference>
<evidence type="ECO:0000259" key="9">
    <source>
        <dbReference type="PROSITE" id="PS51296"/>
    </source>
</evidence>
<dbReference type="Proteomes" id="UP001595453">
    <property type="component" value="Unassembled WGS sequence"/>
</dbReference>
<keyword evidence="4 10" id="KW-0223">Dioxygenase</keyword>
<evidence type="ECO:0000256" key="6">
    <source>
        <dbReference type="ARBA" id="ARBA00023004"/>
    </source>
</evidence>
<accession>A0ABV7CEN4</accession>
<organism evidence="10 11">
    <name type="scientific">Pseudoalteromonas fenneropenaei</name>
    <dbReference type="NCBI Taxonomy" id="1737459"/>
    <lineage>
        <taxon>Bacteria</taxon>
        <taxon>Pseudomonadati</taxon>
        <taxon>Pseudomonadota</taxon>
        <taxon>Gammaproteobacteria</taxon>
        <taxon>Alteromonadales</taxon>
        <taxon>Pseudoalteromonadaceae</taxon>
        <taxon>Pseudoalteromonas</taxon>
    </lineage>
</organism>
<sequence length="407" mass="46005">MSKPMNQAYQWPEAGERRLPRFIYTDEAIFAREMERIFFADSWNYVALSCELPNPGDYILSSIGNVGVVVSRDRKGEVRVFVNRCPHRGARLCERRKGNNKLFTCPYHEWSFNLEGRLVGVPLSRGVDGKGGMSEQFDPSAHHLQQLHVAQRHGVIFASFSNTIAPLTDYFGPKILKYFDRVCDGRPLKVIGKHKHVVYGNWKLQIENVKDTVHAAILHAFFTLFGIWRSDQKTQIVVEANGRHSVLASTATFTKQEGSSSTTANGEFQLADERLIAHSPEFQEATGAVMTLWPNLIFLQQLNCLVMRHVEPVNSNSCIKTWTFFAYADEASELTERRIKQANLLGAAGLVTIDDNEILASCQQGIAYPQDFQCVLEAGEGNGDCDYMVSESAIRGFYQYYRQVMEL</sequence>
<keyword evidence="6" id="KW-0408">Iron</keyword>
<dbReference type="Gene3D" id="2.102.10.10">
    <property type="entry name" value="Rieske [2Fe-2S] iron-sulphur domain"/>
    <property type="match status" value="1"/>
</dbReference>
<dbReference type="Pfam" id="PF00355">
    <property type="entry name" value="Rieske"/>
    <property type="match status" value="1"/>
</dbReference>
<dbReference type="GO" id="GO:0051213">
    <property type="term" value="F:dioxygenase activity"/>
    <property type="evidence" value="ECO:0007669"/>
    <property type="project" value="UniProtKB-KW"/>
</dbReference>
<dbReference type="Gene3D" id="3.90.380.10">
    <property type="entry name" value="Naphthalene 1,2-dioxygenase Alpha Subunit, Chain A, domain 1"/>
    <property type="match status" value="1"/>
</dbReference>
<name>A0ABV7CEN4_9GAMM</name>
<gene>
    <name evidence="10" type="ORF">ACFOEE_01150</name>
</gene>
<evidence type="ECO:0000256" key="7">
    <source>
        <dbReference type="ARBA" id="ARBA00023014"/>
    </source>
</evidence>
<dbReference type="InterPro" id="IPR015881">
    <property type="entry name" value="ARHD_Rieske_2Fe_2S"/>
</dbReference>
<keyword evidence="2" id="KW-0001">2Fe-2S</keyword>
<dbReference type="InterPro" id="IPR001663">
    <property type="entry name" value="Rng_hydr_dOase-A"/>
</dbReference>
<keyword evidence="8" id="KW-0520">NAD</keyword>
<dbReference type="SUPFAM" id="SSF55961">
    <property type="entry name" value="Bet v1-like"/>
    <property type="match status" value="1"/>
</dbReference>
<dbReference type="PROSITE" id="PS51296">
    <property type="entry name" value="RIESKE"/>
    <property type="match status" value="1"/>
</dbReference>
<evidence type="ECO:0000256" key="1">
    <source>
        <dbReference type="ARBA" id="ARBA00008751"/>
    </source>
</evidence>
<comment type="caution">
    <text evidence="10">The sequence shown here is derived from an EMBL/GenBank/DDBJ whole genome shotgun (WGS) entry which is preliminary data.</text>
</comment>
<reference evidence="11" key="1">
    <citation type="journal article" date="2019" name="Int. J. Syst. Evol. Microbiol.">
        <title>The Global Catalogue of Microorganisms (GCM) 10K type strain sequencing project: providing services to taxonomists for standard genome sequencing and annotation.</title>
        <authorList>
            <consortium name="The Broad Institute Genomics Platform"/>
            <consortium name="The Broad Institute Genome Sequencing Center for Infectious Disease"/>
            <person name="Wu L."/>
            <person name="Ma J."/>
        </authorList>
    </citation>
    <scope>NUCLEOTIDE SEQUENCE [LARGE SCALE GENOMIC DNA]</scope>
    <source>
        <strain evidence="11">KCTC 42730</strain>
    </source>
</reference>
<keyword evidence="11" id="KW-1185">Reference proteome</keyword>
<evidence type="ECO:0000256" key="8">
    <source>
        <dbReference type="ARBA" id="ARBA00023027"/>
    </source>
</evidence>
<evidence type="ECO:0000256" key="5">
    <source>
        <dbReference type="ARBA" id="ARBA00023002"/>
    </source>
</evidence>
<dbReference type="PROSITE" id="PS00570">
    <property type="entry name" value="RING_HYDROXYL_ALPHA"/>
    <property type="match status" value="1"/>
</dbReference>
<comment type="similarity">
    <text evidence="1">Belongs to the bacterial ring-hydroxylating dioxygenase alpha subunit family.</text>
</comment>
<dbReference type="RefSeq" id="WP_377120052.1">
    <property type="nucleotide sequence ID" value="NZ_JBHRSD010000001.1"/>
</dbReference>
<evidence type="ECO:0000313" key="10">
    <source>
        <dbReference type="EMBL" id="MFC3031130.1"/>
    </source>
</evidence>
<evidence type="ECO:0000256" key="2">
    <source>
        <dbReference type="ARBA" id="ARBA00022714"/>
    </source>
</evidence>
<evidence type="ECO:0000256" key="4">
    <source>
        <dbReference type="ARBA" id="ARBA00022964"/>
    </source>
</evidence>
<dbReference type="InterPro" id="IPR036922">
    <property type="entry name" value="Rieske_2Fe-2S_sf"/>
</dbReference>
<keyword evidence="5 10" id="KW-0560">Oxidoreductase</keyword>
<dbReference type="InterPro" id="IPR015879">
    <property type="entry name" value="Ring_hydroxy_dOase_asu_C_dom"/>
</dbReference>
<dbReference type="EC" id="1.14.13.-" evidence="10"/>
<evidence type="ECO:0000256" key="3">
    <source>
        <dbReference type="ARBA" id="ARBA00022723"/>
    </source>
</evidence>
<dbReference type="InterPro" id="IPR017941">
    <property type="entry name" value="Rieske_2Fe-2S"/>
</dbReference>
<dbReference type="PANTHER" id="PTHR43756:SF1">
    <property type="entry name" value="3-PHENYLPROPIONATE_CINNAMIC ACID DIOXYGENASE SUBUNIT ALPHA"/>
    <property type="match status" value="1"/>
</dbReference>
<keyword evidence="7" id="KW-0411">Iron-sulfur</keyword>
<protein>
    <submittedName>
        <fullName evidence="10">Aromatic ring-hydroxylating dioxygenase subunit alpha</fullName>
        <ecNumber evidence="10">1.14.13.-</ecNumber>
    </submittedName>
</protein>
<dbReference type="SUPFAM" id="SSF50022">
    <property type="entry name" value="ISP domain"/>
    <property type="match status" value="1"/>
</dbReference>
<feature type="domain" description="Rieske" evidence="9">
    <location>
        <begin position="43"/>
        <end position="158"/>
    </location>
</feature>
<proteinExistence type="inferred from homology"/>
<dbReference type="EMBL" id="JBHRSD010000001">
    <property type="protein sequence ID" value="MFC3031130.1"/>
    <property type="molecule type" value="Genomic_DNA"/>
</dbReference>